<dbReference type="EMBL" id="JGZR01000001">
    <property type="protein sequence ID" value="KFJ05153.1"/>
    <property type="molecule type" value="Genomic_DNA"/>
</dbReference>
<dbReference type="OrthoDB" id="8966183at2"/>
<dbReference type="Gene3D" id="1.10.10.10">
    <property type="entry name" value="Winged helix-like DNA-binding domain superfamily/Winged helix DNA-binding domain"/>
    <property type="match status" value="1"/>
</dbReference>
<dbReference type="InterPro" id="IPR036388">
    <property type="entry name" value="WH-like_DNA-bd_sf"/>
</dbReference>
<dbReference type="SMART" id="SM00347">
    <property type="entry name" value="HTH_MARR"/>
    <property type="match status" value="1"/>
</dbReference>
<organism evidence="2 3">
    <name type="scientific">Bifidobacterium subtile</name>
    <dbReference type="NCBI Taxonomy" id="77635"/>
    <lineage>
        <taxon>Bacteria</taxon>
        <taxon>Bacillati</taxon>
        <taxon>Actinomycetota</taxon>
        <taxon>Actinomycetes</taxon>
        <taxon>Bifidobacteriales</taxon>
        <taxon>Bifidobacteriaceae</taxon>
        <taxon>Bifidobacterium</taxon>
    </lineage>
</organism>
<proteinExistence type="predicted"/>
<dbReference type="PANTHER" id="PTHR33164">
    <property type="entry name" value="TRANSCRIPTIONAL REGULATOR, MARR FAMILY"/>
    <property type="match status" value="1"/>
</dbReference>
<dbReference type="SUPFAM" id="SSF46785">
    <property type="entry name" value="Winged helix' DNA-binding domain"/>
    <property type="match status" value="1"/>
</dbReference>
<evidence type="ECO:0000259" key="1">
    <source>
        <dbReference type="SMART" id="SM00347"/>
    </source>
</evidence>
<feature type="domain" description="HTH marR-type" evidence="1">
    <location>
        <begin position="36"/>
        <end position="132"/>
    </location>
</feature>
<dbReference type="InterPro" id="IPR036390">
    <property type="entry name" value="WH_DNA-bd_sf"/>
</dbReference>
<dbReference type="AlphaFoldDB" id="A0A087EBK2"/>
<name>A0A087EBK2_9BIFI</name>
<dbReference type="GO" id="GO:0006950">
    <property type="term" value="P:response to stress"/>
    <property type="evidence" value="ECO:0007669"/>
    <property type="project" value="TreeGrafter"/>
</dbReference>
<evidence type="ECO:0000313" key="2">
    <source>
        <dbReference type="EMBL" id="KFJ05153.1"/>
    </source>
</evidence>
<dbReference type="STRING" id="77635.BISU_1269"/>
<dbReference type="Proteomes" id="UP000029055">
    <property type="component" value="Unassembled WGS sequence"/>
</dbReference>
<accession>A0A087EBK2</accession>
<dbReference type="InterPro" id="IPR039422">
    <property type="entry name" value="MarR/SlyA-like"/>
</dbReference>
<sequence>MTTAQRTENAPKPQESRELARLVVQAATNARQGFAKSAGGFGIPITLCRALLLLDEPRSMRHIAEQLGCDPSYVTSLVDQLTKYGLATRTTGSDRRVKLISATDTGVALRTRLAAAVSGDAAFGRQLTAEQRAQLKDLLMLLLRP</sequence>
<comment type="caution">
    <text evidence="2">The sequence shown here is derived from an EMBL/GenBank/DDBJ whole genome shotgun (WGS) entry which is preliminary data.</text>
</comment>
<gene>
    <name evidence="2" type="ORF">BISU_1269</name>
</gene>
<dbReference type="RefSeq" id="WP_152599115.1">
    <property type="nucleotide sequence ID" value="NZ_CP062939.1"/>
</dbReference>
<dbReference type="GO" id="GO:0003700">
    <property type="term" value="F:DNA-binding transcription factor activity"/>
    <property type="evidence" value="ECO:0007669"/>
    <property type="project" value="InterPro"/>
</dbReference>
<reference evidence="2 3" key="1">
    <citation type="submission" date="2014-03" db="EMBL/GenBank/DDBJ databases">
        <title>Genomics of Bifidobacteria.</title>
        <authorList>
            <person name="Ventura M."/>
            <person name="Milani C."/>
            <person name="Lugli G.A."/>
        </authorList>
    </citation>
    <scope>NUCLEOTIDE SEQUENCE [LARGE SCALE GENOMIC DNA]</scope>
    <source>
        <strain evidence="2 3">LMG 11597</strain>
    </source>
</reference>
<dbReference type="eggNOG" id="COG1846">
    <property type="taxonomic scope" value="Bacteria"/>
</dbReference>
<protein>
    <submittedName>
        <fullName evidence="2">Transcriptional regulator, MarR family</fullName>
    </submittedName>
</protein>
<dbReference type="PANTHER" id="PTHR33164:SF43">
    <property type="entry name" value="HTH-TYPE TRANSCRIPTIONAL REPRESSOR YETL"/>
    <property type="match status" value="1"/>
</dbReference>
<keyword evidence="3" id="KW-1185">Reference proteome</keyword>
<dbReference type="InterPro" id="IPR000835">
    <property type="entry name" value="HTH_MarR-typ"/>
</dbReference>
<evidence type="ECO:0000313" key="3">
    <source>
        <dbReference type="Proteomes" id="UP000029055"/>
    </source>
</evidence>